<evidence type="ECO:0000259" key="2">
    <source>
        <dbReference type="PROSITE" id="PS51480"/>
    </source>
</evidence>
<dbReference type="PANTHER" id="PTHR33434">
    <property type="entry name" value="DEGV DOMAIN-CONTAINING PROTEIN DR_1986-RELATED"/>
    <property type="match status" value="1"/>
</dbReference>
<dbReference type="PANTHER" id="PTHR33434:SF4">
    <property type="entry name" value="PHOSPHATASE PROTEIN"/>
    <property type="match status" value="1"/>
</dbReference>
<dbReference type="InterPro" id="IPR050270">
    <property type="entry name" value="DegV_domain_contain"/>
</dbReference>
<feature type="region of interest" description="Disordered" evidence="1">
    <location>
        <begin position="96"/>
        <end position="135"/>
    </location>
</feature>
<dbReference type="InterPro" id="IPR048394">
    <property type="entry name" value="FakA-like_M"/>
</dbReference>
<dbReference type="PATRIC" id="fig|518642.10.peg.3857"/>
<evidence type="ECO:0000313" key="3">
    <source>
        <dbReference type="EMBL" id="OEV13271.1"/>
    </source>
</evidence>
<dbReference type="Gene3D" id="1.25.40.340">
    <property type="match status" value="1"/>
</dbReference>
<feature type="domain" description="DhaL" evidence="2">
    <location>
        <begin position="1"/>
        <end position="92"/>
    </location>
</feature>
<dbReference type="GO" id="GO:0006071">
    <property type="term" value="P:glycerol metabolic process"/>
    <property type="evidence" value="ECO:0007669"/>
    <property type="project" value="InterPro"/>
</dbReference>
<feature type="compositionally biased region" description="Basic and acidic residues" evidence="1">
    <location>
        <begin position="108"/>
        <end position="128"/>
    </location>
</feature>
<evidence type="ECO:0000256" key="1">
    <source>
        <dbReference type="SAM" id="MobiDB-lite"/>
    </source>
</evidence>
<accession>A0A1E7LAZ5</accession>
<dbReference type="GO" id="GO:0004371">
    <property type="term" value="F:glycerone kinase activity"/>
    <property type="evidence" value="ECO:0007669"/>
    <property type="project" value="InterPro"/>
</dbReference>
<dbReference type="PROSITE" id="PS51480">
    <property type="entry name" value="DHAL"/>
    <property type="match status" value="1"/>
</dbReference>
<dbReference type="InterPro" id="IPR004007">
    <property type="entry name" value="DhaL_dom"/>
</dbReference>
<gene>
    <name evidence="3" type="ORF">AN218_04295</name>
</gene>
<dbReference type="Proteomes" id="UP000176005">
    <property type="component" value="Unassembled WGS sequence"/>
</dbReference>
<comment type="caution">
    <text evidence="3">The sequence shown here is derived from an EMBL/GenBank/DDBJ whole genome shotgun (WGS) entry which is preliminary data.</text>
</comment>
<organism evidence="3 4">
    <name type="scientific">Streptomyces nanshensis</name>
    <dbReference type="NCBI Taxonomy" id="518642"/>
    <lineage>
        <taxon>Bacteria</taxon>
        <taxon>Bacillati</taxon>
        <taxon>Actinomycetota</taxon>
        <taxon>Actinomycetes</taxon>
        <taxon>Kitasatosporales</taxon>
        <taxon>Streptomycetaceae</taxon>
        <taxon>Streptomyces</taxon>
    </lineage>
</organism>
<sequence>RALRRAADSAYEAVAHPVEGTMLTVAGAAADAAVRHADSDPAAGAADVARAAHERSREALAETTGQLDVLRRAGVVDAGGSGLVAVLGALAGALEGGSGSEAEADGTQSERARPRPYEAPRRDERNDGGGDGDGSGGAYEVMYLLDADDAAVAALRERLDGMGDSLVVGGGDGLWSVHVHVDDAGAAVEAGLGAGRPHRIRVTHLASGGAASAAGGCRTAPVEAEAEAEAQPDAAADRSAPCAPSGRRGRAVVAVVHGDGLAGLCEEAGA</sequence>
<feature type="non-terminal residue" evidence="3">
    <location>
        <position position="270"/>
    </location>
</feature>
<dbReference type="Pfam" id="PF21645">
    <property type="entry name" value="FakA-like_M"/>
    <property type="match status" value="1"/>
</dbReference>
<evidence type="ECO:0000313" key="4">
    <source>
        <dbReference type="Proteomes" id="UP000176005"/>
    </source>
</evidence>
<dbReference type="EMBL" id="LJGW01000088">
    <property type="protein sequence ID" value="OEV13271.1"/>
    <property type="molecule type" value="Genomic_DNA"/>
</dbReference>
<dbReference type="InterPro" id="IPR036117">
    <property type="entry name" value="DhaL_dom_sf"/>
</dbReference>
<protein>
    <recommendedName>
        <fullName evidence="2">DhaL domain-containing protein</fullName>
    </recommendedName>
</protein>
<dbReference type="AlphaFoldDB" id="A0A1E7LAZ5"/>
<dbReference type="SMART" id="SM01120">
    <property type="entry name" value="Dak2"/>
    <property type="match status" value="1"/>
</dbReference>
<feature type="non-terminal residue" evidence="3">
    <location>
        <position position="1"/>
    </location>
</feature>
<name>A0A1E7LAZ5_9ACTN</name>
<reference evidence="3 4" key="1">
    <citation type="journal article" date="2016" name="Front. Microbiol.">
        <title>Comparative Genomics Analysis of Streptomyces Species Reveals Their Adaptation to the Marine Environment and Their Diversity at the Genomic Level.</title>
        <authorList>
            <person name="Tian X."/>
            <person name="Zhang Z."/>
            <person name="Yang T."/>
            <person name="Chen M."/>
            <person name="Li J."/>
            <person name="Chen F."/>
            <person name="Yang J."/>
            <person name="Li W."/>
            <person name="Zhang B."/>
            <person name="Zhang Z."/>
            <person name="Wu J."/>
            <person name="Zhang C."/>
            <person name="Long L."/>
            <person name="Xiao J."/>
        </authorList>
    </citation>
    <scope>NUCLEOTIDE SEQUENCE [LARGE SCALE GENOMIC DNA]</scope>
    <source>
        <strain evidence="3 4">SCSIO 10429</strain>
    </source>
</reference>
<dbReference type="SUPFAM" id="SSF101473">
    <property type="entry name" value="DhaL-like"/>
    <property type="match status" value="1"/>
</dbReference>
<proteinExistence type="predicted"/>
<dbReference type="RefSeq" id="WP_141747455.1">
    <property type="nucleotide sequence ID" value="NZ_LJGW01000088.1"/>
</dbReference>
<keyword evidence="4" id="KW-1185">Reference proteome</keyword>
<dbReference type="Pfam" id="PF02734">
    <property type="entry name" value="Dak2"/>
    <property type="match status" value="1"/>
</dbReference>